<dbReference type="AlphaFoldDB" id="A0A8E2EED1"/>
<feature type="domain" description="Serine aminopeptidase S33" evidence="2">
    <location>
        <begin position="91"/>
        <end position="224"/>
    </location>
</feature>
<dbReference type="GO" id="GO:0008474">
    <property type="term" value="F:palmitoyl-(protein) hydrolase activity"/>
    <property type="evidence" value="ECO:0007669"/>
    <property type="project" value="TreeGrafter"/>
</dbReference>
<evidence type="ECO:0000259" key="2">
    <source>
        <dbReference type="Pfam" id="PF12146"/>
    </source>
</evidence>
<dbReference type="Pfam" id="PF12146">
    <property type="entry name" value="Hydrolase_4"/>
    <property type="match status" value="1"/>
</dbReference>
<keyword evidence="4" id="KW-1185">Reference proteome</keyword>
<feature type="transmembrane region" description="Helical" evidence="1">
    <location>
        <begin position="12"/>
        <end position="32"/>
    </location>
</feature>
<keyword evidence="1" id="KW-0472">Membrane</keyword>
<reference evidence="3 4" key="1">
    <citation type="journal article" date="2016" name="Nat. Commun.">
        <title>Ectomycorrhizal ecology is imprinted in the genome of the dominant symbiotic fungus Cenococcum geophilum.</title>
        <authorList>
            <consortium name="DOE Joint Genome Institute"/>
            <person name="Peter M."/>
            <person name="Kohler A."/>
            <person name="Ohm R.A."/>
            <person name="Kuo A."/>
            <person name="Krutzmann J."/>
            <person name="Morin E."/>
            <person name="Arend M."/>
            <person name="Barry K.W."/>
            <person name="Binder M."/>
            <person name="Choi C."/>
            <person name="Clum A."/>
            <person name="Copeland A."/>
            <person name="Grisel N."/>
            <person name="Haridas S."/>
            <person name="Kipfer T."/>
            <person name="LaButti K."/>
            <person name="Lindquist E."/>
            <person name="Lipzen A."/>
            <person name="Maire R."/>
            <person name="Meier B."/>
            <person name="Mihaltcheva S."/>
            <person name="Molinier V."/>
            <person name="Murat C."/>
            <person name="Poggeler S."/>
            <person name="Quandt C.A."/>
            <person name="Sperisen C."/>
            <person name="Tritt A."/>
            <person name="Tisserant E."/>
            <person name="Crous P.W."/>
            <person name="Henrissat B."/>
            <person name="Nehls U."/>
            <person name="Egli S."/>
            <person name="Spatafora J.W."/>
            <person name="Grigoriev I.V."/>
            <person name="Martin F.M."/>
        </authorList>
    </citation>
    <scope>NUCLEOTIDE SEQUENCE [LARGE SCALE GENOMIC DNA]</scope>
    <source>
        <strain evidence="3 4">CBS 459.81</strain>
    </source>
</reference>
<evidence type="ECO:0000313" key="4">
    <source>
        <dbReference type="Proteomes" id="UP000250266"/>
    </source>
</evidence>
<evidence type="ECO:0000256" key="1">
    <source>
        <dbReference type="SAM" id="Phobius"/>
    </source>
</evidence>
<dbReference type="InterPro" id="IPR029058">
    <property type="entry name" value="AB_hydrolase_fold"/>
</dbReference>
<organism evidence="3 4">
    <name type="scientific">Lepidopterella palustris CBS 459.81</name>
    <dbReference type="NCBI Taxonomy" id="1314670"/>
    <lineage>
        <taxon>Eukaryota</taxon>
        <taxon>Fungi</taxon>
        <taxon>Dikarya</taxon>
        <taxon>Ascomycota</taxon>
        <taxon>Pezizomycotina</taxon>
        <taxon>Dothideomycetes</taxon>
        <taxon>Pleosporomycetidae</taxon>
        <taxon>Mytilinidiales</taxon>
        <taxon>Argynnaceae</taxon>
        <taxon>Lepidopterella</taxon>
    </lineage>
</organism>
<dbReference type="SUPFAM" id="SSF53474">
    <property type="entry name" value="alpha/beta-Hydrolases"/>
    <property type="match status" value="1"/>
</dbReference>
<name>A0A8E2EED1_9PEZI</name>
<protein>
    <submittedName>
        <fullName evidence="3">BEM46 family protein</fullName>
    </submittedName>
</protein>
<dbReference type="InterPro" id="IPR022742">
    <property type="entry name" value="Hydrolase_4"/>
</dbReference>
<gene>
    <name evidence="3" type="ORF">K432DRAFT_402894</name>
</gene>
<dbReference type="Gene3D" id="3.40.50.1820">
    <property type="entry name" value="alpha/beta hydrolase"/>
    <property type="match status" value="2"/>
</dbReference>
<keyword evidence="1" id="KW-0812">Transmembrane</keyword>
<dbReference type="EMBL" id="KV744887">
    <property type="protein sequence ID" value="OCK82471.1"/>
    <property type="molecule type" value="Genomic_DNA"/>
</dbReference>
<dbReference type="PANTHER" id="PTHR12277">
    <property type="entry name" value="ALPHA/BETA HYDROLASE DOMAIN-CONTAINING PROTEIN"/>
    <property type="match status" value="1"/>
</dbReference>
<sequence>MSSTLENFLSYLRIPVLASSGIAAVLSGLLYFKQNEIIYPRNIPAGARTEVPRPPQFGITDFEELMIPTPDGESLNAFFIRPSNKQLARNTTILMFHGNAGNIGYRLPIARVIEEEMGCNVLLLQYRGYGLSTGSPNEKGLMIDAQTGLDYIRQRAELRGTRIVLYGQSIGGAVSIGLAARNLKQGDIAGMILENTFLSIRKLIPSAFPPARYLAPLCHQIWPSEETLPQITDIPILFLSGLQDEIVPPSHMVQLFNVCRAKTKIWHELPTGSHNDTVAEPGYFDTINEFLQQHVTGNPRYQTKKSEK</sequence>
<dbReference type="Proteomes" id="UP000250266">
    <property type="component" value="Unassembled WGS sequence"/>
</dbReference>
<dbReference type="OrthoDB" id="10249433at2759"/>
<dbReference type="PANTHER" id="PTHR12277:SF81">
    <property type="entry name" value="PROTEIN ABHD13"/>
    <property type="match status" value="1"/>
</dbReference>
<keyword evidence="1" id="KW-1133">Transmembrane helix</keyword>
<evidence type="ECO:0000313" key="3">
    <source>
        <dbReference type="EMBL" id="OCK82471.1"/>
    </source>
</evidence>
<dbReference type="GO" id="GO:0016020">
    <property type="term" value="C:membrane"/>
    <property type="evidence" value="ECO:0007669"/>
    <property type="project" value="TreeGrafter"/>
</dbReference>
<accession>A0A8E2EED1</accession>
<proteinExistence type="predicted"/>